<proteinExistence type="inferred from homology"/>
<organism evidence="6 7">
    <name type="scientific">Arcobacter cloacae</name>
    <dbReference type="NCBI Taxonomy" id="1054034"/>
    <lineage>
        <taxon>Bacteria</taxon>
        <taxon>Pseudomonadati</taxon>
        <taxon>Campylobacterota</taxon>
        <taxon>Epsilonproteobacteria</taxon>
        <taxon>Campylobacterales</taxon>
        <taxon>Arcobacteraceae</taxon>
        <taxon>Arcobacter</taxon>
    </lineage>
</organism>
<keyword evidence="3" id="KW-0812">Transmembrane</keyword>
<keyword evidence="4" id="KW-1133">Transmembrane helix</keyword>
<dbReference type="SUPFAM" id="SSF140478">
    <property type="entry name" value="LemA-like"/>
    <property type="match status" value="1"/>
</dbReference>
<evidence type="ECO:0000256" key="2">
    <source>
        <dbReference type="ARBA" id="ARBA00008854"/>
    </source>
</evidence>
<protein>
    <submittedName>
        <fullName evidence="6">LemA family protein</fullName>
    </submittedName>
</protein>
<dbReference type="InterPro" id="IPR023353">
    <property type="entry name" value="LemA-like_dom_sf"/>
</dbReference>
<comment type="similarity">
    <text evidence="2">Belongs to the LemA family.</text>
</comment>
<dbReference type="EMBL" id="PDJZ01000003">
    <property type="protein sequence ID" value="RXJ84945.1"/>
    <property type="molecule type" value="Genomic_DNA"/>
</dbReference>
<dbReference type="GO" id="GO:0016020">
    <property type="term" value="C:membrane"/>
    <property type="evidence" value="ECO:0007669"/>
    <property type="project" value="UniProtKB-SubCell"/>
</dbReference>
<comment type="caution">
    <text evidence="6">The sequence shown here is derived from an EMBL/GenBank/DDBJ whole genome shotgun (WGS) entry which is preliminary data.</text>
</comment>
<dbReference type="Pfam" id="PF04011">
    <property type="entry name" value="LemA"/>
    <property type="match status" value="1"/>
</dbReference>
<dbReference type="RefSeq" id="WP_128985806.1">
    <property type="nucleotide sequence ID" value="NZ_PDJZ01000003.1"/>
</dbReference>
<dbReference type="InterPro" id="IPR007156">
    <property type="entry name" value="MamQ_LemA"/>
</dbReference>
<comment type="subcellular location">
    <subcellularLocation>
        <location evidence="1">Membrane</location>
        <topology evidence="1">Single-pass membrane protein</topology>
    </subcellularLocation>
</comment>
<dbReference type="PANTHER" id="PTHR34478:SF2">
    <property type="entry name" value="MEMBRANE PROTEIN"/>
    <property type="match status" value="1"/>
</dbReference>
<evidence type="ECO:0000256" key="4">
    <source>
        <dbReference type="ARBA" id="ARBA00022989"/>
    </source>
</evidence>
<evidence type="ECO:0000313" key="6">
    <source>
        <dbReference type="EMBL" id="RXJ84945.1"/>
    </source>
</evidence>
<sequence>MKKIILILVLAIVLPLIYIVVVNYNNIPKLDENVKEKWSQVQNQYKRRADLIPNLVETVKAYASHEKNTFVEVTEARSKVSQINLDVNNLNPQMLEQFSQAQAGLSSALSKLMVVVEKYPELKANENFLSLQSQLEGTENRITVARRDFIEAVKLYNLELRTMPGKLVAAIAHPDAQIKETFSATQAEQEAPKVKF</sequence>
<dbReference type="PANTHER" id="PTHR34478">
    <property type="entry name" value="PROTEIN LEMA"/>
    <property type="match status" value="1"/>
</dbReference>
<gene>
    <name evidence="6" type="ORF">CRU90_03040</name>
</gene>
<dbReference type="Gene3D" id="1.20.1440.20">
    <property type="entry name" value="LemA-like domain"/>
    <property type="match status" value="1"/>
</dbReference>
<dbReference type="OrthoDB" id="9804152at2"/>
<keyword evidence="5" id="KW-0472">Membrane</keyword>
<evidence type="ECO:0000256" key="1">
    <source>
        <dbReference type="ARBA" id="ARBA00004167"/>
    </source>
</evidence>
<accession>A0A4V1LVQ8</accession>
<name>A0A4V1LVQ8_9BACT</name>
<evidence type="ECO:0000313" key="7">
    <source>
        <dbReference type="Proteomes" id="UP000290870"/>
    </source>
</evidence>
<reference evidence="6 7" key="1">
    <citation type="submission" date="2017-10" db="EMBL/GenBank/DDBJ databases">
        <title>Genomics of the genus Arcobacter.</title>
        <authorList>
            <person name="Perez-Cataluna A."/>
            <person name="Figueras M.J."/>
        </authorList>
    </citation>
    <scope>NUCLEOTIDE SEQUENCE [LARGE SCALE GENOMIC DNA]</scope>
    <source>
        <strain evidence="6 7">F26</strain>
    </source>
</reference>
<dbReference type="AlphaFoldDB" id="A0A4V1LVQ8"/>
<evidence type="ECO:0000256" key="5">
    <source>
        <dbReference type="ARBA" id="ARBA00023136"/>
    </source>
</evidence>
<evidence type="ECO:0000256" key="3">
    <source>
        <dbReference type="ARBA" id="ARBA00022692"/>
    </source>
</evidence>
<dbReference type="Proteomes" id="UP000290870">
    <property type="component" value="Unassembled WGS sequence"/>
</dbReference>